<dbReference type="EMBL" id="UYYA01003930">
    <property type="protein sequence ID" value="VDM57834.1"/>
    <property type="molecule type" value="Genomic_DNA"/>
</dbReference>
<gene>
    <name evidence="2" type="ORF">ACOC_LOCUS6249</name>
</gene>
<accession>A0A0R3PMT4</accession>
<evidence type="ECO:0000313" key="4">
    <source>
        <dbReference type="WBParaSite" id="ACOC_0000624801-mRNA-1"/>
    </source>
</evidence>
<protein>
    <submittedName>
        <fullName evidence="2 4">Uncharacterized protein</fullName>
    </submittedName>
</protein>
<evidence type="ECO:0000313" key="2">
    <source>
        <dbReference type="EMBL" id="VDM57834.1"/>
    </source>
</evidence>
<organism evidence="4">
    <name type="scientific">Angiostrongylus costaricensis</name>
    <name type="common">Nematode worm</name>
    <dbReference type="NCBI Taxonomy" id="334426"/>
    <lineage>
        <taxon>Eukaryota</taxon>
        <taxon>Metazoa</taxon>
        <taxon>Ecdysozoa</taxon>
        <taxon>Nematoda</taxon>
        <taxon>Chromadorea</taxon>
        <taxon>Rhabditida</taxon>
        <taxon>Rhabditina</taxon>
        <taxon>Rhabditomorpha</taxon>
        <taxon>Strongyloidea</taxon>
        <taxon>Metastrongylidae</taxon>
        <taxon>Angiostrongylus</taxon>
    </lineage>
</organism>
<proteinExistence type="predicted"/>
<dbReference type="AlphaFoldDB" id="A0A0R3PMT4"/>
<evidence type="ECO:0000313" key="3">
    <source>
        <dbReference type="Proteomes" id="UP000267027"/>
    </source>
</evidence>
<sequence>MRRRHRIEKTNGCGPSSRIIDSEEDEDIERTGLNPDGNLTLTFRSGLIVVIVGKIRMDENMPLYVSNAVLSSC</sequence>
<dbReference type="Proteomes" id="UP000267027">
    <property type="component" value="Unassembled WGS sequence"/>
</dbReference>
<dbReference type="WBParaSite" id="ACOC_0000624801-mRNA-1">
    <property type="protein sequence ID" value="ACOC_0000624801-mRNA-1"/>
    <property type="gene ID" value="ACOC_0000624801"/>
</dbReference>
<feature type="region of interest" description="Disordered" evidence="1">
    <location>
        <begin position="1"/>
        <end position="25"/>
    </location>
</feature>
<reference evidence="4" key="1">
    <citation type="submission" date="2017-02" db="UniProtKB">
        <authorList>
            <consortium name="WormBaseParasite"/>
        </authorList>
    </citation>
    <scope>IDENTIFICATION</scope>
</reference>
<keyword evidence="3" id="KW-1185">Reference proteome</keyword>
<evidence type="ECO:0000256" key="1">
    <source>
        <dbReference type="SAM" id="MobiDB-lite"/>
    </source>
</evidence>
<name>A0A0R3PMT4_ANGCS</name>
<reference evidence="2 3" key="2">
    <citation type="submission" date="2018-11" db="EMBL/GenBank/DDBJ databases">
        <authorList>
            <consortium name="Pathogen Informatics"/>
        </authorList>
    </citation>
    <scope>NUCLEOTIDE SEQUENCE [LARGE SCALE GENOMIC DNA]</scope>
    <source>
        <strain evidence="2 3">Costa Rica</strain>
    </source>
</reference>